<accession>A0AAF0Q7U4</accession>
<feature type="compositionally biased region" description="Basic and acidic residues" evidence="1">
    <location>
        <begin position="1"/>
        <end position="12"/>
    </location>
</feature>
<feature type="non-terminal residue" evidence="2">
    <location>
        <position position="69"/>
    </location>
</feature>
<feature type="region of interest" description="Disordered" evidence="1">
    <location>
        <begin position="1"/>
        <end position="69"/>
    </location>
</feature>
<evidence type="ECO:0000313" key="2">
    <source>
        <dbReference type="EMBL" id="WMV18451.1"/>
    </source>
</evidence>
<evidence type="ECO:0000313" key="3">
    <source>
        <dbReference type="Proteomes" id="UP001234989"/>
    </source>
</evidence>
<protein>
    <submittedName>
        <fullName evidence="2">Uncharacterized protein</fullName>
    </submittedName>
</protein>
<sequence>MDTNEQKGTRQLKERRKKGVPSFKGENQVGDRKEQSASLRMVPRCSARSPKVTELEEVEGQRKKAMELT</sequence>
<name>A0AAF0Q7U4_SOLVR</name>
<dbReference type="AlphaFoldDB" id="A0AAF0Q7U4"/>
<dbReference type="EMBL" id="CP133614">
    <property type="protein sequence ID" value="WMV18451.1"/>
    <property type="molecule type" value="Genomic_DNA"/>
</dbReference>
<reference evidence="2" key="1">
    <citation type="submission" date="2023-08" db="EMBL/GenBank/DDBJ databases">
        <title>A de novo genome assembly of Solanum verrucosum Schlechtendal, a Mexican diploid species geographically isolated from the other diploid A-genome species in potato relatives.</title>
        <authorList>
            <person name="Hosaka K."/>
        </authorList>
    </citation>
    <scope>NUCLEOTIDE SEQUENCE</scope>
    <source>
        <tissue evidence="2">Young leaves</tissue>
    </source>
</reference>
<dbReference type="Proteomes" id="UP001234989">
    <property type="component" value="Chromosome 3"/>
</dbReference>
<proteinExistence type="predicted"/>
<evidence type="ECO:0000256" key="1">
    <source>
        <dbReference type="SAM" id="MobiDB-lite"/>
    </source>
</evidence>
<gene>
    <name evidence="2" type="ORF">MTR67_011836</name>
</gene>
<keyword evidence="3" id="KW-1185">Reference proteome</keyword>
<feature type="compositionally biased region" description="Basic and acidic residues" evidence="1">
    <location>
        <begin position="51"/>
        <end position="69"/>
    </location>
</feature>
<organism evidence="2 3">
    <name type="scientific">Solanum verrucosum</name>
    <dbReference type="NCBI Taxonomy" id="315347"/>
    <lineage>
        <taxon>Eukaryota</taxon>
        <taxon>Viridiplantae</taxon>
        <taxon>Streptophyta</taxon>
        <taxon>Embryophyta</taxon>
        <taxon>Tracheophyta</taxon>
        <taxon>Spermatophyta</taxon>
        <taxon>Magnoliopsida</taxon>
        <taxon>eudicotyledons</taxon>
        <taxon>Gunneridae</taxon>
        <taxon>Pentapetalae</taxon>
        <taxon>asterids</taxon>
        <taxon>lamiids</taxon>
        <taxon>Solanales</taxon>
        <taxon>Solanaceae</taxon>
        <taxon>Solanoideae</taxon>
        <taxon>Solaneae</taxon>
        <taxon>Solanum</taxon>
    </lineage>
</organism>